<gene>
    <name evidence="7" type="ORF">HNO84_21125</name>
</gene>
<evidence type="ECO:0000256" key="4">
    <source>
        <dbReference type="ARBA" id="ARBA00023002"/>
    </source>
</evidence>
<keyword evidence="3 5" id="KW-0521">NADP</keyword>
<organism evidence="7 8">
    <name type="scientific">Herbaspirillum robiniae</name>
    <dbReference type="NCBI Taxonomy" id="2014887"/>
    <lineage>
        <taxon>Bacteria</taxon>
        <taxon>Pseudomonadati</taxon>
        <taxon>Pseudomonadota</taxon>
        <taxon>Betaproteobacteria</taxon>
        <taxon>Burkholderiales</taxon>
        <taxon>Oxalobacteraceae</taxon>
        <taxon>Herbaspirillum</taxon>
    </lineage>
</organism>
<keyword evidence="2 5" id="KW-0288">FMN</keyword>
<accession>A0ABX2M425</accession>
<dbReference type="InterPro" id="IPR050461">
    <property type="entry name" value="Nitroreductase_HadB/RutE"/>
</dbReference>
<sequence length="199" mass="21746">MSSQDSIAQDALDRLFLQARSQNGWLPKPVDDEQLRRLYDLMKMAPTSANCSPARIVFLRSAQAKERLRPALSAGNVEKAMSAPVVAVIGYDTQFHELLPQLFPHNPAMRELFAGNAALAQATAVRNGSLQGAYLMLAARAIGLDVGPMSGFDAEQVNAAFFADGRCRVNFICNLGYGDPDKLFPRSPRLDFDQACTLL</sequence>
<comment type="caution">
    <text evidence="7">The sequence shown here is derived from an EMBL/GenBank/DDBJ whole genome shotgun (WGS) entry which is preliminary data.</text>
</comment>
<dbReference type="GO" id="GO:0035527">
    <property type="term" value="F:3-hydroxypropionate dehydrogenase (NADP+) activity"/>
    <property type="evidence" value="ECO:0007669"/>
    <property type="project" value="UniProtKB-EC"/>
</dbReference>
<name>A0ABX2M425_9BURK</name>
<dbReference type="SUPFAM" id="SSF55469">
    <property type="entry name" value="FMN-dependent nitroreductase-like"/>
    <property type="match status" value="1"/>
</dbReference>
<dbReference type="PANTHER" id="PTHR43543:SF1">
    <property type="entry name" value="MALONIC SEMIALDEHYDE REDUCTASE RUTE-RELATED"/>
    <property type="match status" value="1"/>
</dbReference>
<dbReference type="HAMAP" id="MF_01204">
    <property type="entry name" value="Oxidoreductase_RutE_HadB"/>
    <property type="match status" value="1"/>
</dbReference>
<dbReference type="Gene3D" id="3.40.109.10">
    <property type="entry name" value="NADH Oxidase"/>
    <property type="match status" value="1"/>
</dbReference>
<evidence type="ECO:0000313" key="8">
    <source>
        <dbReference type="Proteomes" id="UP000536746"/>
    </source>
</evidence>
<feature type="domain" description="Nitroreductase" evidence="6">
    <location>
        <begin position="24"/>
        <end position="177"/>
    </location>
</feature>
<comment type="cofactor">
    <cofactor evidence="5">
        <name>FMN</name>
        <dbReference type="ChEBI" id="CHEBI:58210"/>
    </cofactor>
</comment>
<evidence type="ECO:0000256" key="1">
    <source>
        <dbReference type="ARBA" id="ARBA00022630"/>
    </source>
</evidence>
<evidence type="ECO:0000313" key="7">
    <source>
        <dbReference type="EMBL" id="NUU04120.1"/>
    </source>
</evidence>
<evidence type="ECO:0000256" key="3">
    <source>
        <dbReference type="ARBA" id="ARBA00022857"/>
    </source>
</evidence>
<dbReference type="EMBL" id="JABFMT010000034">
    <property type="protein sequence ID" value="NUU04120.1"/>
    <property type="molecule type" value="Genomic_DNA"/>
</dbReference>
<protein>
    <recommendedName>
        <fullName evidence="5">Putative NADH dehydrogenase/NAD(P)H nitroreductase HNO84_21125</fullName>
        <ecNumber evidence="5">1.-.-.-</ecNumber>
    </recommendedName>
</protein>
<evidence type="ECO:0000259" key="6">
    <source>
        <dbReference type="Pfam" id="PF00881"/>
    </source>
</evidence>
<dbReference type="NCBIfam" id="NF003768">
    <property type="entry name" value="PRK05365.1"/>
    <property type="match status" value="1"/>
</dbReference>
<comment type="similarity">
    <text evidence="5">Belongs to the nitroreductase family. HadB/RutE subfamily.</text>
</comment>
<reference evidence="7 8" key="1">
    <citation type="journal article" date="2020" name="Front. Plant Sci.">
        <title>Isolation of Rhizosphere Bacteria That Improve Quality and Water Stress Tolerance in Greenhouse Ornamentals.</title>
        <authorList>
            <person name="Nordstedt N.P."/>
            <person name="Jones M.L."/>
        </authorList>
    </citation>
    <scope>NUCLEOTIDE SEQUENCE [LARGE SCALE GENOMIC DNA]</scope>
    <source>
        <strain evidence="7 8">C6C2</strain>
    </source>
</reference>
<dbReference type="EC" id="1.-.-.-" evidence="5"/>
<dbReference type="CDD" id="cd02148">
    <property type="entry name" value="RutE-like"/>
    <property type="match status" value="1"/>
</dbReference>
<keyword evidence="8" id="KW-1185">Reference proteome</keyword>
<dbReference type="PANTHER" id="PTHR43543">
    <property type="entry name" value="MALONIC SEMIALDEHYDE REDUCTASE RUTE-RELATED"/>
    <property type="match status" value="1"/>
</dbReference>
<dbReference type="InterPro" id="IPR023936">
    <property type="entry name" value="RutE-like"/>
</dbReference>
<dbReference type="RefSeq" id="WP_175354864.1">
    <property type="nucleotide sequence ID" value="NZ_CP193789.1"/>
</dbReference>
<evidence type="ECO:0000256" key="5">
    <source>
        <dbReference type="HAMAP-Rule" id="MF_01204"/>
    </source>
</evidence>
<dbReference type="Pfam" id="PF00881">
    <property type="entry name" value="Nitroreductase"/>
    <property type="match status" value="1"/>
</dbReference>
<keyword evidence="4 5" id="KW-0560">Oxidoreductase</keyword>
<keyword evidence="1 5" id="KW-0285">Flavoprotein</keyword>
<dbReference type="InterPro" id="IPR029479">
    <property type="entry name" value="Nitroreductase"/>
</dbReference>
<dbReference type="Proteomes" id="UP000536746">
    <property type="component" value="Unassembled WGS sequence"/>
</dbReference>
<dbReference type="InterPro" id="IPR000415">
    <property type="entry name" value="Nitroreductase-like"/>
</dbReference>
<proteinExistence type="inferred from homology"/>
<keyword evidence="5" id="KW-0520">NAD</keyword>
<evidence type="ECO:0000256" key="2">
    <source>
        <dbReference type="ARBA" id="ARBA00022643"/>
    </source>
</evidence>